<proteinExistence type="predicted"/>
<organism evidence="5 6">
    <name type="scientific">Arabidopsis suecica</name>
    <name type="common">Swedish thale-cress</name>
    <name type="synonym">Cardaminopsis suecica</name>
    <dbReference type="NCBI Taxonomy" id="45249"/>
    <lineage>
        <taxon>Eukaryota</taxon>
        <taxon>Viridiplantae</taxon>
        <taxon>Streptophyta</taxon>
        <taxon>Embryophyta</taxon>
        <taxon>Tracheophyta</taxon>
        <taxon>Spermatophyta</taxon>
        <taxon>Magnoliopsida</taxon>
        <taxon>eudicotyledons</taxon>
        <taxon>Gunneridae</taxon>
        <taxon>Pentapetalae</taxon>
        <taxon>rosids</taxon>
        <taxon>malvids</taxon>
        <taxon>Brassicales</taxon>
        <taxon>Brassicaceae</taxon>
        <taxon>Camelineae</taxon>
        <taxon>Arabidopsis</taxon>
    </lineage>
</organism>
<name>A0A8T1XAG3_ARASU</name>
<evidence type="ECO:0000313" key="6">
    <source>
        <dbReference type="Proteomes" id="UP000694251"/>
    </source>
</evidence>
<feature type="compositionally biased region" description="Basic and acidic residues" evidence="1">
    <location>
        <begin position="519"/>
        <end position="538"/>
    </location>
</feature>
<dbReference type="Pfam" id="PF03732">
    <property type="entry name" value="Retrotrans_gag"/>
    <property type="match status" value="1"/>
</dbReference>
<evidence type="ECO:0000259" key="3">
    <source>
        <dbReference type="Pfam" id="PF03732"/>
    </source>
</evidence>
<feature type="compositionally biased region" description="Polar residues" evidence="1">
    <location>
        <begin position="540"/>
        <end position="558"/>
    </location>
</feature>
<dbReference type="EMBL" id="JAEFBJ010000142">
    <property type="protein sequence ID" value="KAG7529395.1"/>
    <property type="molecule type" value="Genomic_DNA"/>
</dbReference>
<evidence type="ECO:0000259" key="4">
    <source>
        <dbReference type="Pfam" id="PF17921"/>
    </source>
</evidence>
<dbReference type="Pfam" id="PF03078">
    <property type="entry name" value="ATHILA"/>
    <property type="match status" value="1"/>
</dbReference>
<dbReference type="PANTHER" id="PTHR47266">
    <property type="entry name" value="ENDONUCLEASE-RELATED"/>
    <property type="match status" value="1"/>
</dbReference>
<feature type="compositionally biased region" description="Basic and acidic residues" evidence="1">
    <location>
        <begin position="434"/>
        <end position="462"/>
    </location>
</feature>
<feature type="domain" description="Retrotransposon gag" evidence="3">
    <location>
        <begin position="73"/>
        <end position="162"/>
    </location>
</feature>
<dbReference type="OrthoDB" id="1106951at2759"/>
<feature type="domain" description="Arabidopsis retrotransposon Orf1 C-terminal" evidence="2">
    <location>
        <begin position="374"/>
        <end position="459"/>
    </location>
</feature>
<evidence type="ECO:0000313" key="5">
    <source>
        <dbReference type="EMBL" id="KAG7529395.1"/>
    </source>
</evidence>
<feature type="region of interest" description="Disordered" evidence="1">
    <location>
        <begin position="1"/>
        <end position="38"/>
    </location>
</feature>
<dbReference type="InterPro" id="IPR052160">
    <property type="entry name" value="Gypsy_RT_Integrase-like"/>
</dbReference>
<dbReference type="InterPro" id="IPR041588">
    <property type="entry name" value="Integrase_H2C2"/>
</dbReference>
<sequence>MDQQNRLVDVQDPPNIDQPRNIGAGDTPRNHHQRQGIVHPPVQNNKFEIKSGLISMIQGNKFHGLPMEDPWTFLTALIGSAHHWEKTLSPDYVNSWDDCKKAFLAKFFSNARTARLRNEISGFTQKNNETFCEAWERFKRYTTQCPHHGFKKASLLSTLYRGALPKIRMLLDTASNGNFLNKDVAKGWELVENLAESDGFYNEDHDRSVKGTGGTEDKQSKDIKALNEKLDKLRCVSKGEVQGILEHCHGSTYGGHFATFKTAQKVLLAGLWWPTLFKDTQEFIAKCDPCQRVGNIFRRNEMPQNPILEVEVFNVWGIDFMSPFNLPSYENAYILVSVDYVSKWVEAIAAPTNDHKVVLKMFKSIIFPRYGIPKSTSFAPRWIDIPHLKWALFIEHQSHARLLLPSQELTTITVRDNIDFNLPNEELFFMDRAPPTREAPDNEERAKSATMIRENRPEEVVSRRHRVSPSRQSTYEQRDVSRPQAPARHSSHEHQEQKRRRKTRVVRPRSKDLLMTSRRSLDQGARRDIEQSVEHDPWDQNEQSVEQDQWAQDGQYSRMNWDAYHNINEQENTSDN</sequence>
<dbReference type="AlphaFoldDB" id="A0A8T1XAG3"/>
<dbReference type="InterPro" id="IPR004312">
    <property type="entry name" value="ATHILA_Orf1_C"/>
</dbReference>
<feature type="compositionally biased region" description="Polar residues" evidence="1">
    <location>
        <begin position="567"/>
        <end position="576"/>
    </location>
</feature>
<keyword evidence="6" id="KW-1185">Reference proteome</keyword>
<feature type="compositionally biased region" description="Basic residues" evidence="1">
    <location>
        <begin position="497"/>
        <end position="508"/>
    </location>
</feature>
<evidence type="ECO:0000259" key="2">
    <source>
        <dbReference type="Pfam" id="PF03078"/>
    </source>
</evidence>
<evidence type="ECO:0000256" key="1">
    <source>
        <dbReference type="SAM" id="MobiDB-lite"/>
    </source>
</evidence>
<dbReference type="InterPro" id="IPR005162">
    <property type="entry name" value="Retrotrans_gag_dom"/>
</dbReference>
<feature type="region of interest" description="Disordered" evidence="1">
    <location>
        <begin position="431"/>
        <end position="576"/>
    </location>
</feature>
<dbReference type="Pfam" id="PF17921">
    <property type="entry name" value="Integrase_H2C2"/>
    <property type="match status" value="1"/>
</dbReference>
<feature type="domain" description="Integrase zinc-binding" evidence="4">
    <location>
        <begin position="238"/>
        <end position="293"/>
    </location>
</feature>
<gene>
    <name evidence="5" type="ORF">ISN44_Un142g000030</name>
</gene>
<dbReference type="Proteomes" id="UP000694251">
    <property type="component" value="Unassembled WGS sequence"/>
</dbReference>
<comment type="caution">
    <text evidence="5">The sequence shown here is derived from an EMBL/GenBank/DDBJ whole genome shotgun (WGS) entry which is preliminary data.</text>
</comment>
<accession>A0A8T1XAG3</accession>
<protein>
    <submittedName>
        <fullName evidence="5">Retrotransposon gag domain</fullName>
    </submittedName>
</protein>
<reference evidence="5 6" key="1">
    <citation type="submission" date="2020-12" db="EMBL/GenBank/DDBJ databases">
        <title>Concerted genomic and epigenomic changes stabilize Arabidopsis allopolyploids.</title>
        <authorList>
            <person name="Chen Z."/>
        </authorList>
    </citation>
    <scope>NUCLEOTIDE SEQUENCE [LARGE SCALE GENOMIC DNA]</scope>
    <source>
        <strain evidence="5">As9502</strain>
        <tissue evidence="5">Leaf</tissue>
    </source>
</reference>